<dbReference type="InterPro" id="IPR036280">
    <property type="entry name" value="Multihaem_cyt_sf"/>
</dbReference>
<sequence length="294" mass="33378">MRWPHFLIIQCLLILAVGAVVYAHKDNVIVFKAPPESLAQWYKPENKRQVWLHTMFSLRREMQAVKYYIETGDVERLDKWVNKLSEHYFKIGDMVPEWSSSLEPEAMLSLVANSKNRQFDEATYMLEKVSNSCDSCHQDFRVTTAMRFRAPDFSSIDITPASTAPTITPAPVLFRAHMNELTEQVNQIKIFSEDGLNTQALSAYAELSDGLTMLGNTCSDCHKEGSQVFPSDAIKQTMAKLEESLHGGTLKDQGRFLGTLAVQACATCHGTHRLAFDMRNQMASEQKWLELIKH</sequence>
<dbReference type="InterPro" id="IPR010980">
    <property type="entry name" value="Cyt_c/b562"/>
</dbReference>
<gene>
    <name evidence="1" type="ORF">NKI27_03935</name>
</gene>
<dbReference type="Proteomes" id="UP001163739">
    <property type="component" value="Chromosome"/>
</dbReference>
<name>A0ABY6N460_9ALTE</name>
<dbReference type="RefSeq" id="WP_265048395.1">
    <property type="nucleotide sequence ID" value="NZ_CP100390.1"/>
</dbReference>
<dbReference type="EMBL" id="CP100390">
    <property type="protein sequence ID" value="UZE96911.1"/>
    <property type="molecule type" value="Genomic_DNA"/>
</dbReference>
<proteinExistence type="predicted"/>
<organism evidence="1 2">
    <name type="scientific">Alkalimarinus alittae</name>
    <dbReference type="NCBI Taxonomy" id="2961619"/>
    <lineage>
        <taxon>Bacteria</taxon>
        <taxon>Pseudomonadati</taxon>
        <taxon>Pseudomonadota</taxon>
        <taxon>Gammaproteobacteria</taxon>
        <taxon>Alteromonadales</taxon>
        <taxon>Alteromonadaceae</taxon>
        <taxon>Alkalimarinus</taxon>
    </lineage>
</organism>
<reference evidence="1" key="1">
    <citation type="submission" date="2022-06" db="EMBL/GenBank/DDBJ databases">
        <title>Alkalimarinus sp. nov., isolated from gut of a Alitta virens.</title>
        <authorList>
            <person name="Yang A.I."/>
            <person name="Shin N.-R."/>
        </authorList>
    </citation>
    <scope>NUCLEOTIDE SEQUENCE</scope>
    <source>
        <strain evidence="1">A2M4</strain>
    </source>
</reference>
<dbReference type="Gene3D" id="1.10.1130.10">
    <property type="entry name" value="Flavocytochrome C3, Chain A"/>
    <property type="match status" value="1"/>
</dbReference>
<dbReference type="SUPFAM" id="SSF48695">
    <property type="entry name" value="Multiheme cytochromes"/>
    <property type="match status" value="1"/>
</dbReference>
<dbReference type="SUPFAM" id="SSF47175">
    <property type="entry name" value="Cytochromes"/>
    <property type="match status" value="1"/>
</dbReference>
<protein>
    <submittedName>
        <fullName evidence="1">Cytochrome c3 family protein</fullName>
    </submittedName>
</protein>
<evidence type="ECO:0000313" key="2">
    <source>
        <dbReference type="Proteomes" id="UP001163739"/>
    </source>
</evidence>
<keyword evidence="2" id="KW-1185">Reference proteome</keyword>
<accession>A0ABY6N460</accession>
<evidence type="ECO:0000313" key="1">
    <source>
        <dbReference type="EMBL" id="UZE96911.1"/>
    </source>
</evidence>